<sequence length="227" mass="25244">MSLCFICDSSLEDGTSVSNVRSRGIASLIKASTERKDGKGIFLRGKTSLDVHDKCRKAYVKERMITVYVKRVEEQAFKDSNATQEMVAADEERFLVSLYGYRGTNVPSLNYLRYISYKTSAFRYSSNIDALTPSASAARHHCLKPVFTVLSPGPPAMLKIVSCMCTKNCQRNCGCKKAGLCSPNMCLNCEGNCNNIAVMSQDEEDELNLETKQDIDCPPIEFVNPME</sequence>
<keyword evidence="2" id="KW-1185">Reference proteome</keyword>
<protein>
    <recommendedName>
        <fullName evidence="3">Tesmin/TSO1-like CXC domain-containing protein</fullName>
    </recommendedName>
</protein>
<evidence type="ECO:0008006" key="3">
    <source>
        <dbReference type="Google" id="ProtNLM"/>
    </source>
</evidence>
<organism evidence="1 2">
    <name type="scientific">Dryococelus australis</name>
    <dbReference type="NCBI Taxonomy" id="614101"/>
    <lineage>
        <taxon>Eukaryota</taxon>
        <taxon>Metazoa</taxon>
        <taxon>Ecdysozoa</taxon>
        <taxon>Arthropoda</taxon>
        <taxon>Hexapoda</taxon>
        <taxon>Insecta</taxon>
        <taxon>Pterygota</taxon>
        <taxon>Neoptera</taxon>
        <taxon>Polyneoptera</taxon>
        <taxon>Phasmatodea</taxon>
        <taxon>Verophasmatodea</taxon>
        <taxon>Anareolatae</taxon>
        <taxon>Phasmatidae</taxon>
        <taxon>Eurycanthinae</taxon>
        <taxon>Dryococelus</taxon>
    </lineage>
</organism>
<evidence type="ECO:0000313" key="1">
    <source>
        <dbReference type="EMBL" id="KAJ8879558.1"/>
    </source>
</evidence>
<dbReference type="EMBL" id="JARBHB010000007">
    <property type="protein sequence ID" value="KAJ8879558.1"/>
    <property type="molecule type" value="Genomic_DNA"/>
</dbReference>
<reference evidence="1 2" key="1">
    <citation type="submission" date="2023-02" db="EMBL/GenBank/DDBJ databases">
        <title>LHISI_Scaffold_Assembly.</title>
        <authorList>
            <person name="Stuart O.P."/>
            <person name="Cleave R."/>
            <person name="Magrath M.J.L."/>
            <person name="Mikheyev A.S."/>
        </authorList>
    </citation>
    <scope>NUCLEOTIDE SEQUENCE [LARGE SCALE GENOMIC DNA]</scope>
    <source>
        <strain evidence="1">Daus_M_001</strain>
        <tissue evidence="1">Leg muscle</tissue>
    </source>
</reference>
<dbReference type="Proteomes" id="UP001159363">
    <property type="component" value="Chromosome 6"/>
</dbReference>
<accession>A0ABQ9H5I8</accession>
<proteinExistence type="predicted"/>
<comment type="caution">
    <text evidence="1">The sequence shown here is derived from an EMBL/GenBank/DDBJ whole genome shotgun (WGS) entry which is preliminary data.</text>
</comment>
<evidence type="ECO:0000313" key="2">
    <source>
        <dbReference type="Proteomes" id="UP001159363"/>
    </source>
</evidence>
<gene>
    <name evidence="1" type="ORF">PR048_020166</name>
</gene>
<name>A0ABQ9H5I8_9NEOP</name>